<dbReference type="InterPro" id="IPR046554">
    <property type="entry name" value="DUF6708"/>
</dbReference>
<evidence type="ECO:0000313" key="4">
    <source>
        <dbReference type="EMBL" id="PKA69080.1"/>
    </source>
</evidence>
<evidence type="ECO:0000259" key="3">
    <source>
        <dbReference type="Pfam" id="PF20455"/>
    </source>
</evidence>
<feature type="compositionally biased region" description="Basic and acidic residues" evidence="1">
    <location>
        <begin position="12"/>
        <end position="22"/>
    </location>
</feature>
<protein>
    <recommendedName>
        <fullName evidence="3">DUF6708 domain-containing protein</fullName>
    </recommendedName>
</protein>
<feature type="transmembrane region" description="Helical" evidence="2">
    <location>
        <begin position="82"/>
        <end position="107"/>
    </location>
</feature>
<evidence type="ECO:0000256" key="2">
    <source>
        <dbReference type="SAM" id="Phobius"/>
    </source>
</evidence>
<keyword evidence="2" id="KW-0812">Transmembrane</keyword>
<name>A0ABX4PVM7_9PSED</name>
<gene>
    <name evidence="4" type="ORF">ATI02_1899</name>
</gene>
<sequence length="396" mass="45186">MFKALFKRKNRHDAAESEPDIRSRRPCAGEIRVSSLSETLFLSPLPVYTGQPQSSRRNFSEMNDTYLELGGNNWGMVEQGKILAAGIWMILGTAFVVPVLISTWLVVFQPPGIERSFFDTLRGILPVFATGSLLLFLPIGAYLYGMLSDVFKGTKTYPVRFNRQRREVCYVDSKTHRVLITPWERVVAWVSNTQGITSYGATRQYTFGMGLEDDEQDKVQFLLLQQASDAHALGMWASIRNYMEDGQLVDVPNPMFKALGLIPTGDRLKPYEGLHTFEIEREDARAMGSLDEGGDELTPEQREHYGYSKKSYWPLRRWYMWRVLSFWKMPYILAEWAHRKGRPTLPEQVQTWSQPLPPEQWAKPSAALVKANQMVKTAMDKKGVTFVEACKAAGLH</sequence>
<feature type="transmembrane region" description="Helical" evidence="2">
    <location>
        <begin position="127"/>
        <end position="147"/>
    </location>
</feature>
<keyword evidence="5" id="KW-1185">Reference proteome</keyword>
<dbReference type="EMBL" id="PHHE01000001">
    <property type="protein sequence ID" value="PKA69080.1"/>
    <property type="molecule type" value="Genomic_DNA"/>
</dbReference>
<evidence type="ECO:0000256" key="1">
    <source>
        <dbReference type="SAM" id="MobiDB-lite"/>
    </source>
</evidence>
<dbReference type="Pfam" id="PF20455">
    <property type="entry name" value="DUF6708"/>
    <property type="match status" value="1"/>
</dbReference>
<feature type="region of interest" description="Disordered" evidence="1">
    <location>
        <begin position="1"/>
        <end position="22"/>
    </location>
</feature>
<organism evidence="4 5">
    <name type="scientific">Pseudomonas baetica</name>
    <dbReference type="NCBI Taxonomy" id="674054"/>
    <lineage>
        <taxon>Bacteria</taxon>
        <taxon>Pseudomonadati</taxon>
        <taxon>Pseudomonadota</taxon>
        <taxon>Gammaproteobacteria</taxon>
        <taxon>Pseudomonadales</taxon>
        <taxon>Pseudomonadaceae</taxon>
        <taxon>Pseudomonas</taxon>
    </lineage>
</organism>
<feature type="compositionally biased region" description="Basic residues" evidence="1">
    <location>
        <begin position="1"/>
        <end position="11"/>
    </location>
</feature>
<evidence type="ECO:0000313" key="5">
    <source>
        <dbReference type="Proteomes" id="UP000232455"/>
    </source>
</evidence>
<reference evidence="4 5" key="1">
    <citation type="submission" date="2017-11" db="EMBL/GenBank/DDBJ databases">
        <title>Genome sequencing of a diverse group of Pseudomonas species.</title>
        <authorList>
            <person name="Loper J."/>
        </authorList>
    </citation>
    <scope>NUCLEOTIDE SEQUENCE [LARGE SCALE GENOMIC DNA]</scope>
    <source>
        <strain evidence="4 5">LMG 25716</strain>
    </source>
</reference>
<feature type="domain" description="DUF6708" evidence="3">
    <location>
        <begin position="147"/>
        <end position="248"/>
    </location>
</feature>
<comment type="caution">
    <text evidence="4">The sequence shown here is derived from an EMBL/GenBank/DDBJ whole genome shotgun (WGS) entry which is preliminary data.</text>
</comment>
<accession>A0ABX4PVM7</accession>
<proteinExistence type="predicted"/>
<keyword evidence="2" id="KW-0472">Membrane</keyword>
<dbReference type="RefSeq" id="WP_238156184.1">
    <property type="nucleotide sequence ID" value="NZ_JAVLSL010000004.1"/>
</dbReference>
<dbReference type="Proteomes" id="UP000232455">
    <property type="component" value="Unassembled WGS sequence"/>
</dbReference>
<keyword evidence="2" id="KW-1133">Transmembrane helix</keyword>